<dbReference type="GO" id="GO:0140359">
    <property type="term" value="F:ABC-type transporter activity"/>
    <property type="evidence" value="ECO:0007669"/>
    <property type="project" value="InterPro"/>
</dbReference>
<gene>
    <name evidence="7" type="ORF">SAMN02745164_02248</name>
</gene>
<dbReference type="InterPro" id="IPR036640">
    <property type="entry name" value="ABC1_TM_sf"/>
</dbReference>
<reference evidence="7" key="1">
    <citation type="submission" date="2016-11" db="EMBL/GenBank/DDBJ databases">
        <authorList>
            <person name="Varghese N."/>
            <person name="Submissions S."/>
        </authorList>
    </citation>
    <scope>NUCLEOTIDE SEQUENCE [LARGE SCALE GENOMIC DNA]</scope>
    <source>
        <strain evidence="7">DSM 16785</strain>
    </source>
</reference>
<accession>A0A1M5ARU8</accession>
<dbReference type="InterPro" id="IPR011527">
    <property type="entry name" value="ABC1_TM_dom"/>
</dbReference>
<evidence type="ECO:0000313" key="8">
    <source>
        <dbReference type="Proteomes" id="UP000184334"/>
    </source>
</evidence>
<evidence type="ECO:0000256" key="5">
    <source>
        <dbReference type="SAM" id="Phobius"/>
    </source>
</evidence>
<feature type="domain" description="ABC transmembrane type-1" evidence="6">
    <location>
        <begin position="21"/>
        <end position="295"/>
    </location>
</feature>
<dbReference type="GO" id="GO:0005524">
    <property type="term" value="F:ATP binding"/>
    <property type="evidence" value="ECO:0007669"/>
    <property type="project" value="InterPro"/>
</dbReference>
<keyword evidence="4 5" id="KW-0472">Membrane</keyword>
<keyword evidence="3 5" id="KW-1133">Transmembrane helix</keyword>
<keyword evidence="2 5" id="KW-0812">Transmembrane</keyword>
<dbReference type="EMBL" id="FQUI01000071">
    <property type="protein sequence ID" value="SHF32652.1"/>
    <property type="molecule type" value="Genomic_DNA"/>
</dbReference>
<dbReference type="Proteomes" id="UP000184334">
    <property type="component" value="Unassembled WGS sequence"/>
</dbReference>
<keyword evidence="8" id="KW-1185">Reference proteome</keyword>
<sequence length="310" mass="36299">MNIILKTLKKLPTINKIMISIIVIINFFIQICNVSVPFVFQKIVDNLNDKNSFYYFRTLLYIYLLLLFLNLIFGVLYTKNIYEISSYYKKKGFDFLVRKNKTINNPSEMADLLYNLSENGMTSIFYESNINFIAYIIFYFILLFIVFKASKIIGLLLSINIIILYVASKLKIIYLLPLNSEIIKSESEMIEKIEDTLRGFVEIKFFKLLNGEMKKINSYFNEILIIIKQKQKVELIISILEMISFSIFPITLYIIGLLFVKNMISIGEGVKIIQMVEIALSYSMFISSYTNVVPEIISVFKKYNENFQEE</sequence>
<dbReference type="SUPFAM" id="SSF90123">
    <property type="entry name" value="ABC transporter transmembrane region"/>
    <property type="match status" value="1"/>
</dbReference>
<feature type="transmembrane region" description="Helical" evidence="5">
    <location>
        <begin position="272"/>
        <end position="292"/>
    </location>
</feature>
<evidence type="ECO:0000256" key="3">
    <source>
        <dbReference type="ARBA" id="ARBA00022989"/>
    </source>
</evidence>
<comment type="subcellular location">
    <subcellularLocation>
        <location evidence="1">Cell membrane</location>
        <topology evidence="1">Multi-pass membrane protein</topology>
    </subcellularLocation>
</comment>
<dbReference type="GO" id="GO:0005886">
    <property type="term" value="C:plasma membrane"/>
    <property type="evidence" value="ECO:0007669"/>
    <property type="project" value="UniProtKB-SubCell"/>
</dbReference>
<feature type="transmembrane region" description="Helical" evidence="5">
    <location>
        <begin position="235"/>
        <end position="260"/>
    </location>
</feature>
<evidence type="ECO:0000256" key="4">
    <source>
        <dbReference type="ARBA" id="ARBA00023136"/>
    </source>
</evidence>
<dbReference type="STRING" id="1122195.SAMN02745164_02248"/>
<feature type="transmembrane region" description="Helical" evidence="5">
    <location>
        <begin position="153"/>
        <end position="176"/>
    </location>
</feature>
<dbReference type="Gene3D" id="1.20.1560.10">
    <property type="entry name" value="ABC transporter type 1, transmembrane domain"/>
    <property type="match status" value="1"/>
</dbReference>
<dbReference type="OrthoDB" id="9978722at2"/>
<feature type="transmembrane region" description="Helical" evidence="5">
    <location>
        <begin position="21"/>
        <end position="40"/>
    </location>
</feature>
<name>A0A1M5ARU8_MARH1</name>
<protein>
    <recommendedName>
        <fullName evidence="6">ABC transmembrane type-1 domain-containing protein</fullName>
    </recommendedName>
</protein>
<feature type="transmembrane region" description="Helical" evidence="5">
    <location>
        <begin position="130"/>
        <end position="147"/>
    </location>
</feature>
<dbReference type="RefSeq" id="WP_072866100.1">
    <property type="nucleotide sequence ID" value="NZ_FQUI01000071.1"/>
</dbReference>
<evidence type="ECO:0000313" key="7">
    <source>
        <dbReference type="EMBL" id="SHF32652.1"/>
    </source>
</evidence>
<organism evidence="7 8">
    <name type="scientific">Marinitoga hydrogenitolerans (strain DSM 16785 / JCM 12826 / AT1271)</name>
    <dbReference type="NCBI Taxonomy" id="1122195"/>
    <lineage>
        <taxon>Bacteria</taxon>
        <taxon>Thermotogati</taxon>
        <taxon>Thermotogota</taxon>
        <taxon>Thermotogae</taxon>
        <taxon>Petrotogales</taxon>
        <taxon>Petrotogaceae</taxon>
        <taxon>Marinitoga</taxon>
    </lineage>
</organism>
<dbReference type="PROSITE" id="PS50929">
    <property type="entry name" value="ABC_TM1F"/>
    <property type="match status" value="1"/>
</dbReference>
<dbReference type="AlphaFoldDB" id="A0A1M5ARU8"/>
<comment type="caution">
    <text evidence="7">The sequence shown here is derived from an EMBL/GenBank/DDBJ whole genome shotgun (WGS) entry which is preliminary data.</text>
</comment>
<evidence type="ECO:0000259" key="6">
    <source>
        <dbReference type="PROSITE" id="PS50929"/>
    </source>
</evidence>
<feature type="transmembrane region" description="Helical" evidence="5">
    <location>
        <begin position="60"/>
        <end position="82"/>
    </location>
</feature>
<evidence type="ECO:0000256" key="1">
    <source>
        <dbReference type="ARBA" id="ARBA00004651"/>
    </source>
</evidence>
<proteinExistence type="predicted"/>
<evidence type="ECO:0000256" key="2">
    <source>
        <dbReference type="ARBA" id="ARBA00022692"/>
    </source>
</evidence>